<evidence type="ECO:0008006" key="4">
    <source>
        <dbReference type="Google" id="ProtNLM"/>
    </source>
</evidence>
<organism evidence="2 3">
    <name type="scientific">Streptomyces drozdowiczii</name>
    <dbReference type="NCBI Taxonomy" id="202862"/>
    <lineage>
        <taxon>Bacteria</taxon>
        <taxon>Bacillati</taxon>
        <taxon>Actinomycetota</taxon>
        <taxon>Actinomycetes</taxon>
        <taxon>Kitasatosporales</taxon>
        <taxon>Streptomycetaceae</taxon>
        <taxon>Streptomyces</taxon>
    </lineage>
</organism>
<keyword evidence="3" id="KW-1185">Reference proteome</keyword>
<sequence>MGSRQSPPPVTFRPARPASRARTTAAVLLGSAVWIAAGWIGVVLLGHTYILWRLAVVTGASCVFFALAPAWAVAVRRGEERRAPD</sequence>
<dbReference type="Proteomes" id="UP001164963">
    <property type="component" value="Chromosome"/>
</dbReference>
<accession>A0ABY6PSS0</accession>
<keyword evidence="1" id="KW-0812">Transmembrane</keyword>
<proteinExistence type="predicted"/>
<feature type="transmembrane region" description="Helical" evidence="1">
    <location>
        <begin position="21"/>
        <end position="44"/>
    </location>
</feature>
<keyword evidence="1" id="KW-1133">Transmembrane helix</keyword>
<gene>
    <name evidence="2" type="ORF">NEH16_14965</name>
</gene>
<protein>
    <recommendedName>
        <fullName evidence="4">Integral membrane protein</fullName>
    </recommendedName>
</protein>
<dbReference type="RefSeq" id="WP_265542820.1">
    <property type="nucleotide sequence ID" value="NZ_CP098740.1"/>
</dbReference>
<keyword evidence="1" id="KW-0472">Membrane</keyword>
<reference evidence="2" key="1">
    <citation type="journal article" date="2022" name="Front. Microbiol.">
        <title>Mirubactin C rescues the lethal effect of cell wall biosynthesis mutations in Bacillus subtilis.</title>
        <authorList>
            <person name="Kepplinger B."/>
            <person name="Wen X."/>
            <person name="Tyler A.R."/>
            <person name="Kim B.Y."/>
            <person name="Brown J."/>
            <person name="Banks P."/>
            <person name="Dashti Y."/>
            <person name="Mackenzie E.S."/>
            <person name="Wills C."/>
            <person name="Kawai Y."/>
            <person name="Waldron K.J."/>
            <person name="Allenby N.E.E."/>
            <person name="Wu L.J."/>
            <person name="Hall M.J."/>
            <person name="Errington J."/>
        </authorList>
    </citation>
    <scope>NUCLEOTIDE SEQUENCE</scope>
    <source>
        <strain evidence="2">MDA8-470</strain>
    </source>
</reference>
<dbReference type="EMBL" id="CP098740">
    <property type="protein sequence ID" value="UZK55258.1"/>
    <property type="molecule type" value="Genomic_DNA"/>
</dbReference>
<evidence type="ECO:0000313" key="3">
    <source>
        <dbReference type="Proteomes" id="UP001164963"/>
    </source>
</evidence>
<name>A0ABY6PSS0_9ACTN</name>
<evidence type="ECO:0000256" key="1">
    <source>
        <dbReference type="SAM" id="Phobius"/>
    </source>
</evidence>
<evidence type="ECO:0000313" key="2">
    <source>
        <dbReference type="EMBL" id="UZK55258.1"/>
    </source>
</evidence>
<feature type="transmembrane region" description="Helical" evidence="1">
    <location>
        <begin position="50"/>
        <end position="74"/>
    </location>
</feature>